<proteinExistence type="predicted"/>
<protein>
    <submittedName>
        <fullName evidence="1">Uncharacterized protein</fullName>
    </submittedName>
</protein>
<evidence type="ECO:0000313" key="1">
    <source>
        <dbReference type="EMBL" id="KAF8731692.1"/>
    </source>
</evidence>
<comment type="caution">
    <text evidence="1">The sequence shown here is derived from an EMBL/GenBank/DDBJ whole genome shotgun (WGS) entry which is preliminary data.</text>
</comment>
<dbReference type="Proteomes" id="UP000636709">
    <property type="component" value="Unassembled WGS sequence"/>
</dbReference>
<accession>A0A835F831</accession>
<reference evidence="1" key="1">
    <citation type="submission" date="2020-07" db="EMBL/GenBank/DDBJ databases">
        <title>Genome sequence and genetic diversity analysis of an under-domesticated orphan crop, white fonio (Digitaria exilis).</title>
        <authorList>
            <person name="Bennetzen J.L."/>
            <person name="Chen S."/>
            <person name="Ma X."/>
            <person name="Wang X."/>
            <person name="Yssel A.E.J."/>
            <person name="Chaluvadi S.R."/>
            <person name="Johnson M."/>
            <person name="Gangashetty P."/>
            <person name="Hamidou F."/>
            <person name="Sanogo M.D."/>
            <person name="Zwaenepoel A."/>
            <person name="Wallace J."/>
            <person name="Van De Peer Y."/>
            <person name="Van Deynze A."/>
        </authorList>
    </citation>
    <scope>NUCLEOTIDE SEQUENCE</scope>
    <source>
        <tissue evidence="1">Leaves</tissue>
    </source>
</reference>
<name>A0A835F831_9POAL</name>
<dbReference type="EMBL" id="JACEFO010001605">
    <property type="protein sequence ID" value="KAF8731692.1"/>
    <property type="molecule type" value="Genomic_DNA"/>
</dbReference>
<gene>
    <name evidence="1" type="ORF">HU200_015622</name>
</gene>
<keyword evidence="2" id="KW-1185">Reference proteome</keyword>
<sequence length="15" mass="1854">MIITARNRFGSRVFW</sequence>
<organism evidence="1 2">
    <name type="scientific">Digitaria exilis</name>
    <dbReference type="NCBI Taxonomy" id="1010633"/>
    <lineage>
        <taxon>Eukaryota</taxon>
        <taxon>Viridiplantae</taxon>
        <taxon>Streptophyta</taxon>
        <taxon>Embryophyta</taxon>
        <taxon>Tracheophyta</taxon>
        <taxon>Spermatophyta</taxon>
        <taxon>Magnoliopsida</taxon>
        <taxon>Liliopsida</taxon>
        <taxon>Poales</taxon>
        <taxon>Poaceae</taxon>
        <taxon>PACMAD clade</taxon>
        <taxon>Panicoideae</taxon>
        <taxon>Panicodae</taxon>
        <taxon>Paniceae</taxon>
        <taxon>Anthephorinae</taxon>
        <taxon>Digitaria</taxon>
    </lineage>
</organism>
<evidence type="ECO:0000313" key="2">
    <source>
        <dbReference type="Proteomes" id="UP000636709"/>
    </source>
</evidence>